<dbReference type="NCBIfam" id="TIGR01181">
    <property type="entry name" value="dTDP_gluc_dehyt"/>
    <property type="match status" value="1"/>
</dbReference>
<keyword evidence="7" id="KW-0456">Lyase</keyword>
<evidence type="ECO:0000256" key="6">
    <source>
        <dbReference type="ARBA" id="ARBA00023027"/>
    </source>
</evidence>
<keyword evidence="6" id="KW-0520">NAD</keyword>
<comment type="catalytic activity">
    <reaction evidence="1">
        <text>dTDP-alpha-D-glucose = dTDP-4-dehydro-6-deoxy-alpha-D-glucose + H2O</text>
        <dbReference type="Rhea" id="RHEA:17221"/>
        <dbReference type="ChEBI" id="CHEBI:15377"/>
        <dbReference type="ChEBI" id="CHEBI:57477"/>
        <dbReference type="ChEBI" id="CHEBI:57649"/>
        <dbReference type="EC" id="4.2.1.46"/>
    </reaction>
</comment>
<comment type="similarity">
    <text evidence="3">Belongs to the NAD(P)-dependent epimerase/dehydratase family. dTDP-glucose dehydratase subfamily.</text>
</comment>
<dbReference type="Gene3D" id="3.40.50.720">
    <property type="entry name" value="NAD(P)-binding Rossmann-like Domain"/>
    <property type="match status" value="1"/>
</dbReference>
<organism evidence="9 10">
    <name type="scientific">Bacillus atrophaeus (strain 1942)</name>
    <dbReference type="NCBI Taxonomy" id="720555"/>
    <lineage>
        <taxon>Bacteria</taxon>
        <taxon>Bacillati</taxon>
        <taxon>Bacillota</taxon>
        <taxon>Bacilli</taxon>
        <taxon>Bacillales</taxon>
        <taxon>Bacillaceae</taxon>
        <taxon>Bacillus</taxon>
    </lineage>
</organism>
<evidence type="ECO:0000259" key="8">
    <source>
        <dbReference type="Pfam" id="PF16363"/>
    </source>
</evidence>
<dbReference type="PANTHER" id="PTHR43000">
    <property type="entry name" value="DTDP-D-GLUCOSE 4,6-DEHYDRATASE-RELATED"/>
    <property type="match status" value="1"/>
</dbReference>
<name>A0ABM5M271_BACA1</name>
<proteinExistence type="inferred from homology"/>
<dbReference type="EMBL" id="CP002207">
    <property type="protein sequence ID" value="ADP34285.1"/>
    <property type="molecule type" value="Genomic_DNA"/>
</dbReference>
<gene>
    <name evidence="9" type="ordered locus">BATR1942_16830</name>
</gene>
<reference evidence="9 10" key="1">
    <citation type="journal article" date="2011" name="Front. Microbiol.">
        <title>Genomic signatures of strain selection and enhancement in Bacillus atrophaeus var. globigii, a historical biowarfare simulant.</title>
        <authorList>
            <person name="Gibbons H.S."/>
            <person name="Broomall S.M."/>
            <person name="McNew L.A."/>
            <person name="Daligault H."/>
            <person name="Chapman C."/>
            <person name="Bruce D."/>
            <person name="Karavis M."/>
            <person name="Krepps M."/>
            <person name="McGregor P.A."/>
            <person name="Hong C."/>
            <person name="Park K.H."/>
            <person name="Akmal A."/>
            <person name="Feldman A."/>
            <person name="Lin J.S."/>
            <person name="Chang W.E."/>
            <person name="Higgs B.W."/>
            <person name="Demirev P."/>
            <person name="Lindquist J."/>
            <person name="Liem A."/>
            <person name="Fochler E."/>
            <person name="Read T.D."/>
            <person name="Tapia R."/>
            <person name="Johnson S."/>
            <person name="Bishop-Lilly K.A."/>
            <person name="Detter C."/>
            <person name="Han C."/>
            <person name="Sozhamannan S."/>
            <person name="Rosenzweig C.N."/>
            <person name="Skowronski E.W."/>
        </authorList>
    </citation>
    <scope>NUCLEOTIDE SEQUENCE [LARGE SCALE GENOMIC DNA]</scope>
    <source>
        <strain evidence="9 10">1942</strain>
    </source>
</reference>
<evidence type="ECO:0000256" key="1">
    <source>
        <dbReference type="ARBA" id="ARBA00001539"/>
    </source>
</evidence>
<evidence type="ECO:0000256" key="4">
    <source>
        <dbReference type="ARBA" id="ARBA00011990"/>
    </source>
</evidence>
<evidence type="ECO:0000313" key="10">
    <source>
        <dbReference type="Proteomes" id="UP000006867"/>
    </source>
</evidence>
<dbReference type="Proteomes" id="UP000006867">
    <property type="component" value="Chromosome"/>
</dbReference>
<dbReference type="InterPro" id="IPR016040">
    <property type="entry name" value="NAD(P)-bd_dom"/>
</dbReference>
<dbReference type="InterPro" id="IPR005888">
    <property type="entry name" value="dTDP_Gluc_deHydtase"/>
</dbReference>
<accession>A0ABM5M271</accession>
<feature type="domain" description="NAD(P)-binding" evidence="8">
    <location>
        <begin position="6"/>
        <end position="307"/>
    </location>
</feature>
<evidence type="ECO:0000256" key="3">
    <source>
        <dbReference type="ARBA" id="ARBA00008178"/>
    </source>
</evidence>
<dbReference type="SUPFAM" id="SSF51735">
    <property type="entry name" value="NAD(P)-binding Rossmann-fold domains"/>
    <property type="match status" value="1"/>
</dbReference>
<comment type="cofactor">
    <cofactor evidence="2">
        <name>NAD(+)</name>
        <dbReference type="ChEBI" id="CHEBI:57540"/>
    </cofactor>
</comment>
<dbReference type="EC" id="4.2.1.46" evidence="4"/>
<protein>
    <recommendedName>
        <fullName evidence="5">dTDP-glucose 4,6-dehydratase</fullName>
        <ecNumber evidence="4">4.2.1.46</ecNumber>
    </recommendedName>
</protein>
<dbReference type="InterPro" id="IPR036291">
    <property type="entry name" value="NAD(P)-bd_dom_sf"/>
</dbReference>
<evidence type="ECO:0000256" key="5">
    <source>
        <dbReference type="ARBA" id="ARBA00016977"/>
    </source>
</evidence>
<evidence type="ECO:0000313" key="9">
    <source>
        <dbReference type="EMBL" id="ADP34285.1"/>
    </source>
</evidence>
<dbReference type="Gene3D" id="3.90.25.10">
    <property type="entry name" value="UDP-galactose 4-epimerase, domain 1"/>
    <property type="match status" value="1"/>
</dbReference>
<dbReference type="RefSeq" id="WP_003326452.1">
    <property type="nucleotide sequence ID" value="NC_014639.1"/>
</dbReference>
<dbReference type="CDD" id="cd05246">
    <property type="entry name" value="dTDP_GD_SDR_e"/>
    <property type="match status" value="1"/>
</dbReference>
<evidence type="ECO:0000256" key="2">
    <source>
        <dbReference type="ARBA" id="ARBA00001911"/>
    </source>
</evidence>
<sequence>MAQSFLITGGAGFIGLTFTKLMLKETDARITVFDKLTYASHPKEMEKLKGNSRFRFIKGDISSQADIDRAFDESYDVVIHFAAESHVDRSISQAEPFITTNVMGTYRLAEAVLHGKAKKLIHISTDEVYGDLEADDPAFTETTPLSPNNPYSASKASSDLLVQSYVKTHQLPAIITRCSNNYGPYQHREKMIPTIIRHAAKGQPVPLYGDGLQIRDWLFAEDHCRAIKLILEKGTNGEVYNIGGGNERTNKELASAILKHLGCDQELFAHVEDRKGHDRRYAINASKLKNELGWRQEVTFEEGIKRTVRWYTDNGQ</sequence>
<evidence type="ECO:0000256" key="7">
    <source>
        <dbReference type="ARBA" id="ARBA00023239"/>
    </source>
</evidence>
<keyword evidence="10" id="KW-1185">Reference proteome</keyword>
<dbReference type="Pfam" id="PF16363">
    <property type="entry name" value="GDP_Man_Dehyd"/>
    <property type="match status" value="1"/>
</dbReference>